<dbReference type="Proteomes" id="UP001140513">
    <property type="component" value="Unassembled WGS sequence"/>
</dbReference>
<dbReference type="PANTHER" id="PTHR35043">
    <property type="entry name" value="TRANSCRIPTION FACTOR DOMAIN-CONTAINING PROTEIN"/>
    <property type="match status" value="1"/>
</dbReference>
<keyword evidence="1" id="KW-0472">Membrane</keyword>
<dbReference type="RefSeq" id="XP_056073880.1">
    <property type="nucleotide sequence ID" value="XM_056213572.1"/>
</dbReference>
<evidence type="ECO:0000313" key="3">
    <source>
        <dbReference type="Proteomes" id="UP001140513"/>
    </source>
</evidence>
<keyword evidence="1" id="KW-0812">Transmembrane</keyword>
<evidence type="ECO:0000256" key="1">
    <source>
        <dbReference type="SAM" id="Phobius"/>
    </source>
</evidence>
<dbReference type="EMBL" id="JAPEUX010000003">
    <property type="protein sequence ID" value="KAJ4356754.1"/>
    <property type="molecule type" value="Genomic_DNA"/>
</dbReference>
<gene>
    <name evidence="2" type="ORF">N0V89_004790</name>
</gene>
<proteinExistence type="predicted"/>
<comment type="caution">
    <text evidence="2">The sequence shown here is derived from an EMBL/GenBank/DDBJ whole genome shotgun (WGS) entry which is preliminary data.</text>
</comment>
<organism evidence="2 3">
    <name type="scientific">Didymosphaeria variabile</name>
    <dbReference type="NCBI Taxonomy" id="1932322"/>
    <lineage>
        <taxon>Eukaryota</taxon>
        <taxon>Fungi</taxon>
        <taxon>Dikarya</taxon>
        <taxon>Ascomycota</taxon>
        <taxon>Pezizomycotina</taxon>
        <taxon>Dothideomycetes</taxon>
        <taxon>Pleosporomycetidae</taxon>
        <taxon>Pleosporales</taxon>
        <taxon>Massarineae</taxon>
        <taxon>Didymosphaeriaceae</taxon>
        <taxon>Didymosphaeria</taxon>
    </lineage>
</organism>
<feature type="transmembrane region" description="Helical" evidence="1">
    <location>
        <begin position="61"/>
        <end position="79"/>
    </location>
</feature>
<keyword evidence="1" id="KW-1133">Transmembrane helix</keyword>
<protein>
    <submittedName>
        <fullName evidence="2">Uncharacterized protein</fullName>
    </submittedName>
</protein>
<name>A0A9W9CCQ8_9PLEO</name>
<feature type="transmembrane region" description="Helical" evidence="1">
    <location>
        <begin position="21"/>
        <end position="41"/>
    </location>
</feature>
<accession>A0A9W9CCQ8</accession>
<sequence>MTNHTELNTLVPWQSGPKTRGGLSIVWTCLALIVTCTWTTLHLNVPGRDDTSTTQLLRKVKWMLIMVIFPELVFARAVVELKMALDDYFEMAGQTEKLQRVGWCVHPSTSVRWIQRILGGVQMPSPIVQESDVIDNVDDGRSYHAPVTIDNTDAPTASGSLATRYNFPYERNCYREMCDGLAEEEPAWDEVTSAEKPRYTEAEFSSAGKNCSEHRCYRWTLTHTIFANMGGLTSPMNNGSEVLYTGRHLAWGNPGRTDILRKNHFTEDDINDKSKGDAFVRALWVLQIARLLMDLIARTYQKYPITPFEIITASFAALSFIAVIIQSKKPLDVRKPICLRPQDEKPDYDSRGFSSEWSGWTSFTKKFLSRELADYFHSEPKRIMNDHYRNEFETLLLSMLTGSTIIFGLIHCGAWNYAFPSVIEKWMWRAGALSGLALPLLVLTFTVLLHPVTFKLSVEHSTLSQEQYKKVEWFSQLLMESIPGYKMHVRLFDFMQYGLLALHLVSRIALIVIALASFRSAPQGVYVATWASFIPTVQ</sequence>
<dbReference type="GeneID" id="80908320"/>
<feature type="transmembrane region" description="Helical" evidence="1">
    <location>
        <begin position="303"/>
        <end position="325"/>
    </location>
</feature>
<reference evidence="2" key="1">
    <citation type="submission" date="2022-10" db="EMBL/GenBank/DDBJ databases">
        <title>Tapping the CABI collections for fungal endophytes: first genome assemblies for Collariella, Neodidymelliopsis, Ascochyta clinopodiicola, Didymella pomorum, Didymosphaeria variabile, Neocosmospora piperis and Neocucurbitaria cava.</title>
        <authorList>
            <person name="Hill R."/>
        </authorList>
    </citation>
    <scope>NUCLEOTIDE SEQUENCE</scope>
    <source>
        <strain evidence="2">IMI 356815</strain>
    </source>
</reference>
<dbReference type="AlphaFoldDB" id="A0A9W9CCQ8"/>
<keyword evidence="3" id="KW-1185">Reference proteome</keyword>
<dbReference type="OrthoDB" id="9451547at2759"/>
<feature type="transmembrane region" description="Helical" evidence="1">
    <location>
        <begin position="394"/>
        <end position="418"/>
    </location>
</feature>
<feature type="transmembrane region" description="Helical" evidence="1">
    <location>
        <begin position="497"/>
        <end position="518"/>
    </location>
</feature>
<feature type="transmembrane region" description="Helical" evidence="1">
    <location>
        <begin position="430"/>
        <end position="449"/>
    </location>
</feature>
<dbReference type="PANTHER" id="PTHR35043:SF8">
    <property type="entry name" value="DUF4220 DOMAIN-CONTAINING PROTEIN"/>
    <property type="match status" value="1"/>
</dbReference>
<evidence type="ECO:0000313" key="2">
    <source>
        <dbReference type="EMBL" id="KAJ4356754.1"/>
    </source>
</evidence>